<evidence type="ECO:0000259" key="2">
    <source>
        <dbReference type="Pfam" id="PF01337"/>
    </source>
</evidence>
<reference evidence="3 4" key="1">
    <citation type="submission" date="2020-08" db="EMBL/GenBank/DDBJ databases">
        <title>Genomic Encyclopedia of Type Strains, Phase IV (KMG-IV): sequencing the most valuable type-strain genomes for metagenomic binning, comparative biology and taxonomic classification.</title>
        <authorList>
            <person name="Goeker M."/>
        </authorList>
    </citation>
    <scope>NUCLEOTIDE SEQUENCE [LARGE SCALE GENOMIC DNA]</scope>
    <source>
        <strain evidence="3 4">DSM 18233</strain>
    </source>
</reference>
<evidence type="ECO:0000313" key="3">
    <source>
        <dbReference type="EMBL" id="MBB5190288.1"/>
    </source>
</evidence>
<feature type="domain" description="Barstar (barnase inhibitor)" evidence="2">
    <location>
        <begin position="6"/>
        <end position="89"/>
    </location>
</feature>
<dbReference type="InterPro" id="IPR000468">
    <property type="entry name" value="Barstar"/>
</dbReference>
<dbReference type="InterPro" id="IPR035905">
    <property type="entry name" value="Barstar-like_sf"/>
</dbReference>
<evidence type="ECO:0000313" key="4">
    <source>
        <dbReference type="Proteomes" id="UP000543030"/>
    </source>
</evidence>
<comment type="caution">
    <text evidence="3">The sequence shown here is derived from an EMBL/GenBank/DDBJ whole genome shotgun (WGS) entry which is preliminary data.</text>
</comment>
<dbReference type="RefSeq" id="WP_184098214.1">
    <property type="nucleotide sequence ID" value="NZ_JACHHN010000002.1"/>
</dbReference>
<dbReference type="EMBL" id="JACHHN010000002">
    <property type="protein sequence ID" value="MBB5190288.1"/>
    <property type="molecule type" value="Genomic_DNA"/>
</dbReference>
<sequence length="94" mass="10357">MSVKKARQVTLSQVHTLDDVYDQFAAQLALPEYFGRNLDALYDALTGDVTGPLRIVWQDAGAAAQSMGKKHYAAVIEVFNDVGEERDDLEVVIS</sequence>
<dbReference type="Pfam" id="PF01337">
    <property type="entry name" value="Barstar"/>
    <property type="match status" value="1"/>
</dbReference>
<protein>
    <submittedName>
        <fullName evidence="3">Ribonuclease inhibitor</fullName>
    </submittedName>
</protein>
<dbReference type="Proteomes" id="UP000543030">
    <property type="component" value="Unassembled WGS sequence"/>
</dbReference>
<dbReference type="Gene3D" id="3.30.370.10">
    <property type="entry name" value="Barstar-like"/>
    <property type="match status" value="1"/>
</dbReference>
<comment type="similarity">
    <text evidence="1">Belongs to the barstar family.</text>
</comment>
<evidence type="ECO:0000256" key="1">
    <source>
        <dbReference type="ARBA" id="ARBA00006845"/>
    </source>
</evidence>
<accession>A0A840RCM5</accession>
<gene>
    <name evidence="3" type="ORF">HNQ50_001010</name>
</gene>
<name>A0A840RCM5_9NEIS</name>
<proteinExistence type="inferred from homology"/>
<organism evidence="3 4">
    <name type="scientific">Silvimonas terrae</name>
    <dbReference type="NCBI Taxonomy" id="300266"/>
    <lineage>
        <taxon>Bacteria</taxon>
        <taxon>Pseudomonadati</taxon>
        <taxon>Pseudomonadota</taxon>
        <taxon>Betaproteobacteria</taxon>
        <taxon>Neisseriales</taxon>
        <taxon>Chitinibacteraceae</taxon>
        <taxon>Silvimonas</taxon>
    </lineage>
</organism>
<dbReference type="SUPFAM" id="SSF52038">
    <property type="entry name" value="Barstar-related"/>
    <property type="match status" value="1"/>
</dbReference>
<dbReference type="AlphaFoldDB" id="A0A840RCM5"/>
<keyword evidence="4" id="KW-1185">Reference proteome</keyword>